<organism evidence="7 8">
    <name type="scientific">Pseudacidovorax intermedius</name>
    <dbReference type="NCBI Taxonomy" id="433924"/>
    <lineage>
        <taxon>Bacteria</taxon>
        <taxon>Pseudomonadati</taxon>
        <taxon>Pseudomonadota</taxon>
        <taxon>Betaproteobacteria</taxon>
        <taxon>Burkholderiales</taxon>
        <taxon>Comamonadaceae</taxon>
        <taxon>Pseudacidovorax</taxon>
    </lineage>
</organism>
<evidence type="ECO:0000256" key="4">
    <source>
        <dbReference type="RuleBase" id="RU003744"/>
    </source>
</evidence>
<evidence type="ECO:0000256" key="1">
    <source>
        <dbReference type="ARBA" id="ARBA00010333"/>
    </source>
</evidence>
<evidence type="ECO:0000313" key="8">
    <source>
        <dbReference type="Proteomes" id="UP000072741"/>
    </source>
</evidence>
<feature type="signal peptide" evidence="5">
    <location>
        <begin position="1"/>
        <end position="25"/>
    </location>
</feature>
<dbReference type="GO" id="GO:0030288">
    <property type="term" value="C:outer membrane-bounded periplasmic space"/>
    <property type="evidence" value="ECO:0007669"/>
    <property type="project" value="TreeGrafter"/>
</dbReference>
<accession>A0A147GPR5</accession>
<evidence type="ECO:0000313" key="7">
    <source>
        <dbReference type="EMBL" id="KTT16255.1"/>
    </source>
</evidence>
<name>A0A147GPR5_9BURK</name>
<gene>
    <name evidence="7" type="ORF">NS331_18735</name>
</gene>
<dbReference type="SMART" id="SM00062">
    <property type="entry name" value="PBPb"/>
    <property type="match status" value="1"/>
</dbReference>
<evidence type="ECO:0000256" key="3">
    <source>
        <dbReference type="ARBA" id="ARBA00022729"/>
    </source>
</evidence>
<dbReference type="Pfam" id="PF00497">
    <property type="entry name" value="SBP_bac_3"/>
    <property type="match status" value="1"/>
</dbReference>
<sequence>MLHKITRRAAVALAVMAALTGTAHAQKVADIKKSGVLKVGAQVAQVPFGFTDKNNKLTGYDIEFAEMLAKDLGVRADFTPVTVANRTAALLTGQVDVLAAVVSIFPDRQKVVLFSRPYSYNEVVLIGKASMPALGNWDSLKSYRIGVPRGSVQDSAVTQAKTGATIQRFDDDAAAVQALLSGQVDLVGASNTQIAPIDQVAGAGKYAIKFPISRNYQGAAVRPGEREWMTYINDFIGRKIASGELDALYKKWMGQEMAKDMPTTGEGEAALAVMLAK</sequence>
<dbReference type="GO" id="GO:0005576">
    <property type="term" value="C:extracellular region"/>
    <property type="evidence" value="ECO:0007669"/>
    <property type="project" value="TreeGrafter"/>
</dbReference>
<dbReference type="PANTHER" id="PTHR30085">
    <property type="entry name" value="AMINO ACID ABC TRANSPORTER PERMEASE"/>
    <property type="match status" value="1"/>
</dbReference>
<dbReference type="EMBL" id="LDSL01000128">
    <property type="protein sequence ID" value="KTT16255.1"/>
    <property type="molecule type" value="Genomic_DNA"/>
</dbReference>
<feature type="domain" description="Solute-binding protein family 3/N-terminal" evidence="6">
    <location>
        <begin position="36"/>
        <end position="256"/>
    </location>
</feature>
<dbReference type="InterPro" id="IPR018313">
    <property type="entry name" value="SBP_3_CS"/>
</dbReference>
<dbReference type="OrthoDB" id="7241844at2"/>
<evidence type="ECO:0000256" key="2">
    <source>
        <dbReference type="ARBA" id="ARBA00022448"/>
    </source>
</evidence>
<keyword evidence="3 5" id="KW-0732">Signal</keyword>
<reference evidence="7 8" key="1">
    <citation type="journal article" date="2016" name="Front. Microbiol.">
        <title>Genomic Resource of Rice Seed Associated Bacteria.</title>
        <authorList>
            <person name="Midha S."/>
            <person name="Bansal K."/>
            <person name="Sharma S."/>
            <person name="Kumar N."/>
            <person name="Patil P.P."/>
            <person name="Chaudhry V."/>
            <person name="Patil P.B."/>
        </authorList>
    </citation>
    <scope>NUCLEOTIDE SEQUENCE [LARGE SCALE GENOMIC DNA]</scope>
    <source>
        <strain evidence="7 8">NS331</strain>
    </source>
</reference>
<dbReference type="PANTHER" id="PTHR30085:SF6">
    <property type="entry name" value="ABC TRANSPORTER GLUTAMINE-BINDING PROTEIN GLNH"/>
    <property type="match status" value="1"/>
</dbReference>
<protein>
    <recommendedName>
        <fullName evidence="6">Solute-binding protein family 3/N-terminal domain-containing protein</fullName>
    </recommendedName>
</protein>
<evidence type="ECO:0000259" key="6">
    <source>
        <dbReference type="SMART" id="SM00062"/>
    </source>
</evidence>
<evidence type="ECO:0000256" key="5">
    <source>
        <dbReference type="SAM" id="SignalP"/>
    </source>
</evidence>
<dbReference type="GO" id="GO:0006865">
    <property type="term" value="P:amino acid transport"/>
    <property type="evidence" value="ECO:0007669"/>
    <property type="project" value="TreeGrafter"/>
</dbReference>
<comment type="caution">
    <text evidence="7">The sequence shown here is derived from an EMBL/GenBank/DDBJ whole genome shotgun (WGS) entry which is preliminary data.</text>
</comment>
<dbReference type="SUPFAM" id="SSF53850">
    <property type="entry name" value="Periplasmic binding protein-like II"/>
    <property type="match status" value="1"/>
</dbReference>
<keyword evidence="8" id="KW-1185">Reference proteome</keyword>
<dbReference type="RefSeq" id="WP_058643464.1">
    <property type="nucleotide sequence ID" value="NZ_LDSL01000128.1"/>
</dbReference>
<keyword evidence="2" id="KW-0813">Transport</keyword>
<dbReference type="InterPro" id="IPR051455">
    <property type="entry name" value="Bact_solute-bind_prot3"/>
</dbReference>
<dbReference type="AlphaFoldDB" id="A0A147GPR5"/>
<comment type="similarity">
    <text evidence="1 4">Belongs to the bacterial solute-binding protein 3 family.</text>
</comment>
<dbReference type="Gene3D" id="3.40.190.10">
    <property type="entry name" value="Periplasmic binding protein-like II"/>
    <property type="match status" value="2"/>
</dbReference>
<feature type="chain" id="PRO_5007546561" description="Solute-binding protein family 3/N-terminal domain-containing protein" evidence="5">
    <location>
        <begin position="26"/>
        <end position="277"/>
    </location>
</feature>
<proteinExistence type="inferred from homology"/>
<dbReference type="Proteomes" id="UP000072741">
    <property type="component" value="Unassembled WGS sequence"/>
</dbReference>
<dbReference type="PROSITE" id="PS01039">
    <property type="entry name" value="SBP_BACTERIAL_3"/>
    <property type="match status" value="1"/>
</dbReference>
<dbReference type="InterPro" id="IPR001638">
    <property type="entry name" value="Solute-binding_3/MltF_N"/>
</dbReference>